<organism evidence="6 7">
    <name type="scientific">Zavarzinia compransoris</name>
    <dbReference type="NCBI Taxonomy" id="1264899"/>
    <lineage>
        <taxon>Bacteria</taxon>
        <taxon>Pseudomonadati</taxon>
        <taxon>Pseudomonadota</taxon>
        <taxon>Alphaproteobacteria</taxon>
        <taxon>Rhodospirillales</taxon>
        <taxon>Zavarziniaceae</taxon>
        <taxon>Zavarzinia</taxon>
    </lineage>
</organism>
<dbReference type="AlphaFoldDB" id="A0A317E681"/>
<dbReference type="OrthoDB" id="9814200at2"/>
<dbReference type="PANTHER" id="PTHR30055">
    <property type="entry name" value="HTH-TYPE TRANSCRIPTIONAL REGULATOR RUTR"/>
    <property type="match status" value="1"/>
</dbReference>
<dbReference type="PANTHER" id="PTHR30055:SF234">
    <property type="entry name" value="HTH-TYPE TRANSCRIPTIONAL REGULATOR BETI"/>
    <property type="match status" value="1"/>
</dbReference>
<dbReference type="InterPro" id="IPR050109">
    <property type="entry name" value="HTH-type_TetR-like_transc_reg"/>
</dbReference>
<dbReference type="EMBL" id="QGLF01000002">
    <property type="protein sequence ID" value="PWR21730.1"/>
    <property type="molecule type" value="Genomic_DNA"/>
</dbReference>
<evidence type="ECO:0000256" key="1">
    <source>
        <dbReference type="ARBA" id="ARBA00023015"/>
    </source>
</evidence>
<gene>
    <name evidence="6" type="ORF">DKG75_06960</name>
</gene>
<dbReference type="PROSITE" id="PS50977">
    <property type="entry name" value="HTH_TETR_2"/>
    <property type="match status" value="1"/>
</dbReference>
<keyword evidence="3" id="KW-0804">Transcription</keyword>
<dbReference type="Pfam" id="PF00440">
    <property type="entry name" value="TetR_N"/>
    <property type="match status" value="1"/>
</dbReference>
<evidence type="ECO:0000256" key="2">
    <source>
        <dbReference type="ARBA" id="ARBA00023125"/>
    </source>
</evidence>
<evidence type="ECO:0000256" key="4">
    <source>
        <dbReference type="PROSITE-ProRule" id="PRU00335"/>
    </source>
</evidence>
<protein>
    <submittedName>
        <fullName evidence="6">TetR/AcrR family transcriptional regulator</fullName>
    </submittedName>
</protein>
<feature type="domain" description="HTH tetR-type" evidence="5">
    <location>
        <begin position="21"/>
        <end position="81"/>
    </location>
</feature>
<dbReference type="InterPro" id="IPR009057">
    <property type="entry name" value="Homeodomain-like_sf"/>
</dbReference>
<dbReference type="Pfam" id="PF17932">
    <property type="entry name" value="TetR_C_24"/>
    <property type="match status" value="1"/>
</dbReference>
<dbReference type="InterPro" id="IPR001647">
    <property type="entry name" value="HTH_TetR"/>
</dbReference>
<dbReference type="GO" id="GO:0003700">
    <property type="term" value="F:DNA-binding transcription factor activity"/>
    <property type="evidence" value="ECO:0007669"/>
    <property type="project" value="TreeGrafter"/>
</dbReference>
<dbReference type="Gene3D" id="1.10.357.10">
    <property type="entry name" value="Tetracycline Repressor, domain 2"/>
    <property type="match status" value="1"/>
</dbReference>
<dbReference type="PROSITE" id="PS01081">
    <property type="entry name" value="HTH_TETR_1"/>
    <property type="match status" value="1"/>
</dbReference>
<keyword evidence="7" id="KW-1185">Reference proteome</keyword>
<feature type="DNA-binding region" description="H-T-H motif" evidence="4">
    <location>
        <begin position="44"/>
        <end position="63"/>
    </location>
</feature>
<proteinExistence type="predicted"/>
<keyword evidence="2 4" id="KW-0238">DNA-binding</keyword>
<evidence type="ECO:0000256" key="3">
    <source>
        <dbReference type="ARBA" id="ARBA00023163"/>
    </source>
</evidence>
<evidence type="ECO:0000259" key="5">
    <source>
        <dbReference type="PROSITE" id="PS50977"/>
    </source>
</evidence>
<dbReference type="SUPFAM" id="SSF46689">
    <property type="entry name" value="Homeodomain-like"/>
    <property type="match status" value="1"/>
</dbReference>
<dbReference type="PRINTS" id="PR00455">
    <property type="entry name" value="HTHTETR"/>
</dbReference>
<accession>A0A317E681</accession>
<dbReference type="SUPFAM" id="SSF48498">
    <property type="entry name" value="Tetracyclin repressor-like, C-terminal domain"/>
    <property type="match status" value="1"/>
</dbReference>
<dbReference type="InterPro" id="IPR036271">
    <property type="entry name" value="Tet_transcr_reg_TetR-rel_C_sf"/>
</dbReference>
<evidence type="ECO:0000313" key="6">
    <source>
        <dbReference type="EMBL" id="PWR21730.1"/>
    </source>
</evidence>
<name>A0A317E681_9PROT</name>
<comment type="caution">
    <text evidence="6">The sequence shown here is derived from an EMBL/GenBank/DDBJ whole genome shotgun (WGS) entry which is preliminary data.</text>
</comment>
<dbReference type="InterPro" id="IPR023772">
    <property type="entry name" value="DNA-bd_HTH_TetR-type_CS"/>
</dbReference>
<evidence type="ECO:0000313" key="7">
    <source>
        <dbReference type="Proteomes" id="UP000246077"/>
    </source>
</evidence>
<dbReference type="InterPro" id="IPR041490">
    <property type="entry name" value="KstR2_TetR_C"/>
</dbReference>
<keyword evidence="1" id="KW-0805">Transcription regulation</keyword>
<sequence>MATETRGRMTAMPVISAKRMQDRIDAIVEAATAVFGAKGYEAASIAEIARAAEISDGLIYRYFSNKRDLLYRVLEAFYERVVAALEKEAANGATFEDRLHALIRRHLGNFVADRELCRLFLSEVRVASDYKGSAIQNLNRRYVSVLTALIEAGIGQGEVKADASPRLVRNVIFGAIEHIAWPYVNGDGKLDVDETAKAVTALIYGGIGIPAKT</sequence>
<dbReference type="GO" id="GO:0000976">
    <property type="term" value="F:transcription cis-regulatory region binding"/>
    <property type="evidence" value="ECO:0007669"/>
    <property type="project" value="TreeGrafter"/>
</dbReference>
<dbReference type="Gene3D" id="1.10.10.60">
    <property type="entry name" value="Homeodomain-like"/>
    <property type="match status" value="1"/>
</dbReference>
<reference evidence="7" key="1">
    <citation type="submission" date="2018-05" db="EMBL/GenBank/DDBJ databases">
        <title>Zavarzinia sp. HR-AS.</title>
        <authorList>
            <person name="Lee Y."/>
            <person name="Jeon C.O."/>
        </authorList>
    </citation>
    <scope>NUCLEOTIDE SEQUENCE [LARGE SCALE GENOMIC DNA]</scope>
    <source>
        <strain evidence="7">DSM 1231</strain>
    </source>
</reference>
<dbReference type="Proteomes" id="UP000246077">
    <property type="component" value="Unassembled WGS sequence"/>
</dbReference>